<dbReference type="Pfam" id="PF13704">
    <property type="entry name" value="Glyco_tranf_2_4"/>
    <property type="match status" value="1"/>
</dbReference>
<gene>
    <name evidence="1" type="ORF">GGR93_002151</name>
</gene>
<keyword evidence="2" id="KW-1185">Reference proteome</keyword>
<reference evidence="1 2" key="1">
    <citation type="submission" date="2020-08" db="EMBL/GenBank/DDBJ databases">
        <title>Genomic Encyclopedia of Type Strains, Phase IV (KMG-IV): sequencing the most valuable type-strain genomes for metagenomic binning, comparative biology and taxonomic classification.</title>
        <authorList>
            <person name="Goeker M."/>
        </authorList>
    </citation>
    <scope>NUCLEOTIDE SEQUENCE [LARGE SCALE GENOMIC DNA]</scope>
    <source>
        <strain evidence="1 2">DSM 101015</strain>
    </source>
</reference>
<organism evidence="1 2">
    <name type="scientific">Sulfitobacter noctilucicola</name>
    <dbReference type="NCBI Taxonomy" id="1342301"/>
    <lineage>
        <taxon>Bacteria</taxon>
        <taxon>Pseudomonadati</taxon>
        <taxon>Pseudomonadota</taxon>
        <taxon>Alphaproteobacteria</taxon>
        <taxon>Rhodobacterales</taxon>
        <taxon>Roseobacteraceae</taxon>
        <taxon>Sulfitobacter</taxon>
    </lineage>
</organism>
<dbReference type="OrthoDB" id="928930at2"/>
<evidence type="ECO:0000313" key="1">
    <source>
        <dbReference type="EMBL" id="MBB4174378.1"/>
    </source>
</evidence>
<name>A0A7W6M950_9RHOB</name>
<sequence>MKSPVHILRRLWQRTAERARVARFERSVRHLHGPVAPDIREHEVLAIVLVRNGSYYLDEFLAYYRALGVKHFAFIDNGSTDDTIARIMAEPDTILDQSPLPLAEYEDLIRAHPAQRYGRNRWCLYIDMDEMFDFEGRKQIGINGLTRYLEAQGATAMVAQMLEMFPKAPLNAVSNYSYAHALDAFSYFDISTLRRFAYHSPEIEFSDLLRNNTVSDDRIQFMFGGVRGKVFGENCCLTKHPLIFNGEGVTPAPHPHLSMGVVCGDVTGVIKHYKFAGDAIARDAASLLSGDLAHGEDAARAAVLSDQPDVSLFSLDARRWNRVDLLIRAGFLVGSARFSAFIKEYEA</sequence>
<protein>
    <recommendedName>
        <fullName evidence="3">Glycosyl transferase family 2</fullName>
    </recommendedName>
</protein>
<dbReference type="RefSeq" id="WP_025056819.1">
    <property type="nucleotide sequence ID" value="NZ_JACIFU010000002.1"/>
</dbReference>
<proteinExistence type="predicted"/>
<accession>A0A7W6M950</accession>
<comment type="caution">
    <text evidence="1">The sequence shown here is derived from an EMBL/GenBank/DDBJ whole genome shotgun (WGS) entry which is preliminary data.</text>
</comment>
<dbReference type="Proteomes" id="UP000565745">
    <property type="component" value="Unassembled WGS sequence"/>
</dbReference>
<evidence type="ECO:0008006" key="3">
    <source>
        <dbReference type="Google" id="ProtNLM"/>
    </source>
</evidence>
<dbReference type="AlphaFoldDB" id="A0A7W6M950"/>
<dbReference type="EMBL" id="JACIFU010000002">
    <property type="protein sequence ID" value="MBB4174378.1"/>
    <property type="molecule type" value="Genomic_DNA"/>
</dbReference>
<evidence type="ECO:0000313" key="2">
    <source>
        <dbReference type="Proteomes" id="UP000565745"/>
    </source>
</evidence>